<keyword evidence="2" id="KW-1185">Reference proteome</keyword>
<protein>
    <submittedName>
        <fullName evidence="1">Uncharacterized protein</fullName>
    </submittedName>
</protein>
<dbReference type="RefSeq" id="WP_147867717.1">
    <property type="nucleotide sequence ID" value="NZ_CP036264.1"/>
</dbReference>
<name>A0A5B9MD40_9BACT</name>
<organism evidence="1 2">
    <name type="scientific">Stieleria maiorica</name>
    <dbReference type="NCBI Taxonomy" id="2795974"/>
    <lineage>
        <taxon>Bacteria</taxon>
        <taxon>Pseudomonadati</taxon>
        <taxon>Planctomycetota</taxon>
        <taxon>Planctomycetia</taxon>
        <taxon>Pirellulales</taxon>
        <taxon>Pirellulaceae</taxon>
        <taxon>Stieleria</taxon>
    </lineage>
</organism>
<dbReference type="Proteomes" id="UP000321353">
    <property type="component" value="Chromosome"/>
</dbReference>
<evidence type="ECO:0000313" key="1">
    <source>
        <dbReference type="EMBL" id="QEF98156.1"/>
    </source>
</evidence>
<dbReference type="AlphaFoldDB" id="A0A5B9MD40"/>
<proteinExistence type="predicted"/>
<dbReference type="EMBL" id="CP036264">
    <property type="protein sequence ID" value="QEF98156.1"/>
    <property type="molecule type" value="Genomic_DNA"/>
</dbReference>
<gene>
    <name evidence="1" type="ORF">Mal15_22040</name>
</gene>
<reference evidence="1 2" key="1">
    <citation type="submission" date="2019-02" db="EMBL/GenBank/DDBJ databases">
        <title>Planctomycetal bacteria perform biofilm scaping via a novel small molecule.</title>
        <authorList>
            <person name="Jeske O."/>
            <person name="Boedeker C."/>
            <person name="Wiegand S."/>
            <person name="Breitling P."/>
            <person name="Kallscheuer N."/>
            <person name="Jogler M."/>
            <person name="Rohde M."/>
            <person name="Petersen J."/>
            <person name="Medema M.H."/>
            <person name="Surup F."/>
            <person name="Jogler C."/>
        </authorList>
    </citation>
    <scope>NUCLEOTIDE SEQUENCE [LARGE SCALE GENOMIC DNA]</scope>
    <source>
        <strain evidence="1 2">Mal15</strain>
    </source>
</reference>
<dbReference type="KEGG" id="smam:Mal15_22040"/>
<sequence>MATTTSKKIERADSNKGFIPVAATIKLPQASLVFRDANGYGTNVINSGANPFVGVAETEADNTNGANGDINAELFQEGKFPVIMAGLTQADVGKKAYATDNDTASLTSTSRTYIGTIAEVVSATKAFVQIDIQLP</sequence>
<accession>A0A5B9MD40</accession>
<evidence type="ECO:0000313" key="2">
    <source>
        <dbReference type="Proteomes" id="UP000321353"/>
    </source>
</evidence>